<dbReference type="PANTHER" id="PTHR24260:SF139">
    <property type="entry name" value="CLIP DOMAIN-CONTAINING SERINE PROTEASE"/>
    <property type="match status" value="1"/>
</dbReference>
<dbReference type="InterPro" id="IPR051333">
    <property type="entry name" value="CLIP_Serine_Protease"/>
</dbReference>
<evidence type="ECO:0000313" key="3">
    <source>
        <dbReference type="EnsemblMetazoa" id="ACUA021225-PA"/>
    </source>
</evidence>
<dbReference type="InterPro" id="IPR001254">
    <property type="entry name" value="Trypsin_dom"/>
</dbReference>
<dbReference type="InterPro" id="IPR043504">
    <property type="entry name" value="Peptidase_S1_PA_chymotrypsin"/>
</dbReference>
<comment type="similarity">
    <text evidence="1">Belongs to the peptidase S1 family. CLIP subfamily.</text>
</comment>
<protein>
    <recommendedName>
        <fullName evidence="2">Peptidase S1 domain-containing protein</fullName>
    </recommendedName>
</protein>
<keyword evidence="4" id="KW-1185">Reference proteome</keyword>
<dbReference type="PROSITE" id="PS50240">
    <property type="entry name" value="TRYPSIN_DOM"/>
    <property type="match status" value="2"/>
</dbReference>
<reference evidence="4" key="1">
    <citation type="submission" date="2013-09" db="EMBL/GenBank/DDBJ databases">
        <title>The Genome Sequence of Anopheles culicifacies species A.</title>
        <authorList>
            <consortium name="The Broad Institute Genomics Platform"/>
            <person name="Neafsey D.E."/>
            <person name="Besansky N."/>
            <person name="Howell P."/>
            <person name="Walton C."/>
            <person name="Young S.K."/>
            <person name="Zeng Q."/>
            <person name="Gargeya S."/>
            <person name="Fitzgerald M."/>
            <person name="Haas B."/>
            <person name="Abouelleil A."/>
            <person name="Allen A.W."/>
            <person name="Alvarado L."/>
            <person name="Arachchi H.M."/>
            <person name="Berlin A.M."/>
            <person name="Chapman S.B."/>
            <person name="Gainer-Dewar J."/>
            <person name="Goldberg J."/>
            <person name="Griggs A."/>
            <person name="Gujja S."/>
            <person name="Hansen M."/>
            <person name="Howarth C."/>
            <person name="Imamovic A."/>
            <person name="Ireland A."/>
            <person name="Larimer J."/>
            <person name="McCowan C."/>
            <person name="Murphy C."/>
            <person name="Pearson M."/>
            <person name="Poon T.W."/>
            <person name="Priest M."/>
            <person name="Roberts A."/>
            <person name="Saif S."/>
            <person name="Shea T."/>
            <person name="Sisk P."/>
            <person name="Sykes S."/>
            <person name="Wortman J."/>
            <person name="Nusbaum C."/>
            <person name="Birren B."/>
        </authorList>
    </citation>
    <scope>NUCLEOTIDE SEQUENCE [LARGE SCALE GENOMIC DNA]</scope>
    <source>
        <strain evidence="4">A-37</strain>
    </source>
</reference>
<dbReference type="SMART" id="SM00020">
    <property type="entry name" value="Tryp_SPc"/>
    <property type="match status" value="1"/>
</dbReference>
<dbReference type="PANTHER" id="PTHR24260">
    <property type="match status" value="1"/>
</dbReference>
<sequence>MIAGSPLQERIILRNEERYFLRGFELFGSACQSKAPPLYNNLEAYLDWILYNMRYNEADIEPVEDVPANASLASQWLKLQQELGNEKLHLFNMSACGVTFVRNERVGQIVIHPWTVMFWGIEDLMGQNVKLHGMGVLISEWYILTSAHTMLQKASWRSIVYGMYNLLLQAECVGPDCLPYAEVAIRNIIIHPNYGKDPRNYNIALVELEQPVNITKPHVSPICMPFLRDLRKSKPLDLVVSSDEELDIKSKKLTELNPTVCQRQLAQEGFLTSTKTVPWCAVDSDQRAQTQLLLNAGSPLQALMQFDEQRLYFLRGINLRNNLPNELPYLPELFTNVDRFLEWIVDSMKVKVKEDYITRIGGMERSMPKRVNLRPIQNTAKRSLVNLSNCGIIPTTNGTMNGSFIPWMGYLASNEVFLNASKESRCAVTLINEWYAVSLVDCFSSKSESVEMPMECTELNRATSCVYRTQRVPVEKIIIHPHFNSSNYRNDIALIKLATPVDTSQPNVKPICLPVLDDVRSYNTSSLVAVSEDEPGSIYLLSAIDGRDIDSVECQKRWDSMALQFAIENHKICILLEIAPNNECYDLLAGSSLHSIQRINSDERHFLRGISEIKPKLCSLRYPVLYTDTDVHLDWILENMDDSSSNTHRLPYDLREKLIFVTK</sequence>
<reference evidence="3" key="2">
    <citation type="submission" date="2020-05" db="UniProtKB">
        <authorList>
            <consortium name="EnsemblMetazoa"/>
        </authorList>
    </citation>
    <scope>IDENTIFICATION</scope>
    <source>
        <strain evidence="3">A-37</strain>
    </source>
</reference>
<evidence type="ECO:0000313" key="4">
    <source>
        <dbReference type="Proteomes" id="UP000075883"/>
    </source>
</evidence>
<evidence type="ECO:0000259" key="2">
    <source>
        <dbReference type="PROSITE" id="PS50240"/>
    </source>
</evidence>
<dbReference type="Pfam" id="PF00089">
    <property type="entry name" value="Trypsin"/>
    <property type="match status" value="2"/>
</dbReference>
<dbReference type="VEuPathDB" id="VectorBase:ACUA021225"/>
<dbReference type="EnsemblMetazoa" id="ACUA021225-RA">
    <property type="protein sequence ID" value="ACUA021225-PA"/>
    <property type="gene ID" value="ACUA021225"/>
</dbReference>
<dbReference type="EMBL" id="AXCM01019532">
    <property type="status" value="NOT_ANNOTATED_CDS"/>
    <property type="molecule type" value="Genomic_DNA"/>
</dbReference>
<organism evidence="3 4">
    <name type="scientific">Anopheles culicifacies</name>
    <dbReference type="NCBI Taxonomy" id="139723"/>
    <lineage>
        <taxon>Eukaryota</taxon>
        <taxon>Metazoa</taxon>
        <taxon>Ecdysozoa</taxon>
        <taxon>Arthropoda</taxon>
        <taxon>Hexapoda</taxon>
        <taxon>Insecta</taxon>
        <taxon>Pterygota</taxon>
        <taxon>Neoptera</taxon>
        <taxon>Endopterygota</taxon>
        <taxon>Diptera</taxon>
        <taxon>Nematocera</taxon>
        <taxon>Culicoidea</taxon>
        <taxon>Culicidae</taxon>
        <taxon>Anophelinae</taxon>
        <taxon>Anopheles</taxon>
        <taxon>culicifacies species complex</taxon>
    </lineage>
</organism>
<feature type="domain" description="Peptidase S1" evidence="2">
    <location>
        <begin position="113"/>
        <end position="349"/>
    </location>
</feature>
<dbReference type="SUPFAM" id="SSF50494">
    <property type="entry name" value="Trypsin-like serine proteases"/>
    <property type="match status" value="3"/>
</dbReference>
<proteinExistence type="inferred from homology"/>
<dbReference type="GO" id="GO:0004252">
    <property type="term" value="F:serine-type endopeptidase activity"/>
    <property type="evidence" value="ECO:0007669"/>
    <property type="project" value="InterPro"/>
</dbReference>
<dbReference type="Proteomes" id="UP000075883">
    <property type="component" value="Unassembled WGS sequence"/>
</dbReference>
<dbReference type="InterPro" id="IPR009003">
    <property type="entry name" value="Peptidase_S1_PA"/>
</dbReference>
<dbReference type="Gene3D" id="2.40.10.10">
    <property type="entry name" value="Trypsin-like serine proteases"/>
    <property type="match status" value="3"/>
</dbReference>
<evidence type="ECO:0000256" key="1">
    <source>
        <dbReference type="ARBA" id="ARBA00024195"/>
    </source>
</evidence>
<name>A0A182MLL3_9DIPT</name>
<accession>A0A182MLL3</accession>
<dbReference type="AlphaFoldDB" id="A0A182MLL3"/>
<feature type="domain" description="Peptidase S1" evidence="2">
    <location>
        <begin position="392"/>
        <end position="641"/>
    </location>
</feature>
<dbReference type="GO" id="GO:0006508">
    <property type="term" value="P:proteolysis"/>
    <property type="evidence" value="ECO:0007669"/>
    <property type="project" value="InterPro"/>
</dbReference>
<dbReference type="STRING" id="139723.A0A182MLL3"/>